<dbReference type="AlphaFoldDB" id="Q6CK83"/>
<dbReference type="eggNOG" id="KOG3135">
    <property type="taxonomic scope" value="Eukaryota"/>
</dbReference>
<reference evidence="4 5" key="1">
    <citation type="journal article" date="2004" name="Nature">
        <title>Genome evolution in yeasts.</title>
        <authorList>
            <consortium name="Genolevures"/>
            <person name="Dujon B."/>
            <person name="Sherman D."/>
            <person name="Fischer G."/>
            <person name="Durrens P."/>
            <person name="Casaregola S."/>
            <person name="Lafontaine I."/>
            <person name="de Montigny J."/>
            <person name="Marck C."/>
            <person name="Neuveglise C."/>
            <person name="Talla E."/>
            <person name="Goffard N."/>
            <person name="Frangeul L."/>
            <person name="Aigle M."/>
            <person name="Anthouard V."/>
            <person name="Babour A."/>
            <person name="Barbe V."/>
            <person name="Barnay S."/>
            <person name="Blanchin S."/>
            <person name="Beckerich J.M."/>
            <person name="Beyne E."/>
            <person name="Bleykasten C."/>
            <person name="Boisrame A."/>
            <person name="Boyer J."/>
            <person name="Cattolico L."/>
            <person name="Confanioleri F."/>
            <person name="de Daruvar A."/>
            <person name="Despons L."/>
            <person name="Fabre E."/>
            <person name="Fairhead C."/>
            <person name="Ferry-Dumazet H."/>
            <person name="Groppi A."/>
            <person name="Hantraye F."/>
            <person name="Hennequin C."/>
            <person name="Jauniaux N."/>
            <person name="Joyet P."/>
            <person name="Kachouri R."/>
            <person name="Kerrest A."/>
            <person name="Koszul R."/>
            <person name="Lemaire M."/>
            <person name="Lesur I."/>
            <person name="Ma L."/>
            <person name="Muller H."/>
            <person name="Nicaud J.M."/>
            <person name="Nikolski M."/>
            <person name="Oztas S."/>
            <person name="Ozier-Kalogeropoulos O."/>
            <person name="Pellenz S."/>
            <person name="Potier S."/>
            <person name="Richard G.F."/>
            <person name="Straub M.L."/>
            <person name="Suleau A."/>
            <person name="Swennene D."/>
            <person name="Tekaia F."/>
            <person name="Wesolowski-Louvel M."/>
            <person name="Westhof E."/>
            <person name="Wirth B."/>
            <person name="Zeniou-Meyer M."/>
            <person name="Zivanovic I."/>
            <person name="Bolotin-Fukuhara M."/>
            <person name="Thierry A."/>
            <person name="Bouchier C."/>
            <person name="Caudron B."/>
            <person name="Scarpelli C."/>
            <person name="Gaillardin C."/>
            <person name="Weissenbach J."/>
            <person name="Wincker P."/>
            <person name="Souciet J.L."/>
        </authorList>
    </citation>
    <scope>NUCLEOTIDE SEQUENCE [LARGE SCALE GENOMIC DNA]</scope>
    <source>
        <strain evidence="5">ATCC 8585 / CBS 2359 / DSM 70799 / NBRC 1267 / NRRL Y-1140 / WM37</strain>
    </source>
</reference>
<keyword evidence="5" id="KW-1185">Reference proteome</keyword>
<protein>
    <submittedName>
        <fullName evidence="4">KLLA0F12782p</fullName>
    </submittedName>
</protein>
<evidence type="ECO:0000259" key="3">
    <source>
        <dbReference type="PROSITE" id="PS50902"/>
    </source>
</evidence>
<gene>
    <name evidence="4" type="ORF">KLLA0_F12782g</name>
</gene>
<evidence type="ECO:0000256" key="2">
    <source>
        <dbReference type="SAM" id="MobiDB-lite"/>
    </source>
</evidence>
<dbReference type="HOGENOM" id="CLU_051402_0_1_1"/>
<dbReference type="GO" id="GO:0016020">
    <property type="term" value="C:membrane"/>
    <property type="evidence" value="ECO:0007669"/>
    <property type="project" value="TreeGrafter"/>
</dbReference>
<dbReference type="OMA" id="HGMPYIP"/>
<dbReference type="GO" id="GO:0003955">
    <property type="term" value="F:NAD(P)H dehydrogenase (quinone) activity"/>
    <property type="evidence" value="ECO:0007669"/>
    <property type="project" value="InterPro"/>
</dbReference>
<dbReference type="InParanoid" id="Q6CK83"/>
<dbReference type="GO" id="GO:0010181">
    <property type="term" value="F:FMN binding"/>
    <property type="evidence" value="ECO:0007669"/>
    <property type="project" value="InterPro"/>
</dbReference>
<dbReference type="SUPFAM" id="SSF52218">
    <property type="entry name" value="Flavoproteins"/>
    <property type="match status" value="1"/>
</dbReference>
<organism evidence="4 5">
    <name type="scientific">Kluyveromyces lactis (strain ATCC 8585 / CBS 2359 / DSM 70799 / NBRC 1267 / NRRL Y-1140 / WM37)</name>
    <name type="common">Yeast</name>
    <name type="synonym">Candida sphaerica</name>
    <dbReference type="NCBI Taxonomy" id="284590"/>
    <lineage>
        <taxon>Eukaryota</taxon>
        <taxon>Fungi</taxon>
        <taxon>Dikarya</taxon>
        <taxon>Ascomycota</taxon>
        <taxon>Saccharomycotina</taxon>
        <taxon>Saccharomycetes</taxon>
        <taxon>Saccharomycetales</taxon>
        <taxon>Saccharomycetaceae</taxon>
        <taxon>Kluyveromyces</taxon>
    </lineage>
</organism>
<feature type="compositionally biased region" description="Basic and acidic residues" evidence="2">
    <location>
        <begin position="220"/>
        <end position="236"/>
    </location>
</feature>
<accession>Q6CK83</accession>
<name>Q6CK83_KLULA</name>
<evidence type="ECO:0000256" key="1">
    <source>
        <dbReference type="ARBA" id="ARBA00006961"/>
    </source>
</evidence>
<dbReference type="GO" id="GO:0032126">
    <property type="term" value="C:eisosome"/>
    <property type="evidence" value="ECO:0007669"/>
    <property type="project" value="UniProtKB-ARBA"/>
</dbReference>
<dbReference type="PROSITE" id="PS50902">
    <property type="entry name" value="FLAVODOXIN_LIKE"/>
    <property type="match status" value="1"/>
</dbReference>
<dbReference type="Proteomes" id="UP000000598">
    <property type="component" value="Chromosome F"/>
</dbReference>
<evidence type="ECO:0000313" key="4">
    <source>
        <dbReference type="EMBL" id="CAG98364.1"/>
    </source>
</evidence>
<dbReference type="PANTHER" id="PTHR30546:SF23">
    <property type="entry name" value="FLAVOPROTEIN-LIKE PROTEIN YCP4-RELATED"/>
    <property type="match status" value="1"/>
</dbReference>
<dbReference type="PaxDb" id="284590-Q6CK83"/>
<sequence>MVKVAIITYSLYGHIDSLAVKVKEGVEKAGGQADIFRVEETLSEELLTTLAAPEKPDYPVATLQTLEEYDAFLFGIPTRYGNVPQQWSTFWDTTGGLWQKGSLNGKPAGIFVSTASPGGGQETTIRNSLSYLVHHGMIFVPLGYKNAFAELSNTDEVHGGSAWGAGVIAAGDGSRTASDLELKVAEIQGQTFYEVAKKVARKSSSGTATADAKKKTAATAERKSEKPAAAEKKKSDSCCTIM</sequence>
<dbReference type="FunFam" id="3.40.50.360:FF:000001">
    <property type="entry name" value="NAD(P)H dehydrogenase (Quinone) FQR1-like"/>
    <property type="match status" value="1"/>
</dbReference>
<feature type="domain" description="Flavodoxin-like" evidence="3">
    <location>
        <begin position="4"/>
        <end position="192"/>
    </location>
</feature>
<dbReference type="STRING" id="284590.Q6CK83"/>
<proteinExistence type="inferred from homology"/>
<dbReference type="NCBIfam" id="TIGR01755">
    <property type="entry name" value="flav_wrbA"/>
    <property type="match status" value="1"/>
</dbReference>
<dbReference type="PANTHER" id="PTHR30546">
    <property type="entry name" value="FLAVODOXIN-RELATED PROTEIN WRBA-RELATED"/>
    <property type="match status" value="1"/>
</dbReference>
<dbReference type="EMBL" id="CR382126">
    <property type="protein sequence ID" value="CAG98364.1"/>
    <property type="molecule type" value="Genomic_DNA"/>
</dbReference>
<dbReference type="Pfam" id="PF03358">
    <property type="entry name" value="FMN_red"/>
    <property type="match status" value="1"/>
</dbReference>
<dbReference type="InterPro" id="IPR005025">
    <property type="entry name" value="FMN_Rdtase-like_dom"/>
</dbReference>
<dbReference type="InterPro" id="IPR008254">
    <property type="entry name" value="Flavodoxin/NO_synth"/>
</dbReference>
<comment type="similarity">
    <text evidence="1">Belongs to the WrbA family.</text>
</comment>
<dbReference type="Gene3D" id="3.40.50.360">
    <property type="match status" value="1"/>
</dbReference>
<evidence type="ECO:0000313" key="5">
    <source>
        <dbReference type="Proteomes" id="UP000000598"/>
    </source>
</evidence>
<dbReference type="GO" id="GO:0160020">
    <property type="term" value="P:positive regulation of ferroptosis"/>
    <property type="evidence" value="ECO:0007669"/>
    <property type="project" value="UniProtKB-ARBA"/>
</dbReference>
<dbReference type="NCBIfam" id="NF002999">
    <property type="entry name" value="PRK03767.1"/>
    <property type="match status" value="1"/>
</dbReference>
<dbReference type="KEGG" id="kla:KLLA0_F12782g"/>
<dbReference type="InterPro" id="IPR029039">
    <property type="entry name" value="Flavoprotein-like_sf"/>
</dbReference>
<dbReference type="InterPro" id="IPR010089">
    <property type="entry name" value="Flavoprotein_WrbA-like"/>
</dbReference>
<feature type="region of interest" description="Disordered" evidence="2">
    <location>
        <begin position="202"/>
        <end position="242"/>
    </location>
</feature>
<dbReference type="FunCoup" id="Q6CK83">
    <property type="interactions" value="219"/>
</dbReference>